<proteinExistence type="predicted"/>
<evidence type="ECO:0000313" key="1">
    <source>
        <dbReference type="EMBL" id="CAA6808293.1"/>
    </source>
</evidence>
<protein>
    <submittedName>
        <fullName evidence="1">Uracil-DNA glycosylase, family 1</fullName>
    </submittedName>
</protein>
<name>A0A6S6SU23_9BACT</name>
<sequence>MNAFSLPLNKTKYILFGQDPYPRCESASGYAFIDAKVKTLFSSTGLSKEVNKATSLRNFIKMLLVSHGYLSDDLSQKAIARLDKDRFIDSIDELKNNLLSSGVLLLNTALVFTNKNSSKHHVKMFMPFIGSLLKSLSSYNIELIFFGTMAKDIKKFGVDSFVSHEFVHPYNISFIMDTKAQKLFEKMNLLNKL</sequence>
<gene>
    <name evidence="1" type="ORF">HELGO_WM16297</name>
</gene>
<dbReference type="EMBL" id="CACVAW010000032">
    <property type="protein sequence ID" value="CAA6808293.1"/>
    <property type="molecule type" value="Genomic_DNA"/>
</dbReference>
<organism evidence="1">
    <name type="scientific">uncultured Campylobacterales bacterium</name>
    <dbReference type="NCBI Taxonomy" id="352960"/>
    <lineage>
        <taxon>Bacteria</taxon>
        <taxon>Pseudomonadati</taxon>
        <taxon>Campylobacterota</taxon>
        <taxon>Epsilonproteobacteria</taxon>
        <taxon>Campylobacterales</taxon>
        <taxon>environmental samples</taxon>
    </lineage>
</organism>
<accession>A0A6S6SU23</accession>
<dbReference type="InterPro" id="IPR036895">
    <property type="entry name" value="Uracil-DNA_glycosylase-like_sf"/>
</dbReference>
<reference evidence="1" key="1">
    <citation type="submission" date="2020-01" db="EMBL/GenBank/DDBJ databases">
        <authorList>
            <person name="Meier V. D."/>
            <person name="Meier V D."/>
        </authorList>
    </citation>
    <scope>NUCLEOTIDE SEQUENCE</scope>
    <source>
        <strain evidence="1">HLG_WM_MAG_12</strain>
    </source>
</reference>
<dbReference type="AlphaFoldDB" id="A0A6S6SU23"/>
<dbReference type="SUPFAM" id="SSF52141">
    <property type="entry name" value="Uracil-DNA glycosylase-like"/>
    <property type="match status" value="1"/>
</dbReference>
<dbReference type="Gene3D" id="3.40.470.10">
    <property type="entry name" value="Uracil-DNA glycosylase-like domain"/>
    <property type="match status" value="1"/>
</dbReference>